<keyword evidence="3" id="KW-0408">Iron</keyword>
<gene>
    <name evidence="4" type="primary">hypD</name>
    <name evidence="4" type="ORF">OHU17_32415</name>
</gene>
<dbReference type="PANTHER" id="PTHR30149:SF0">
    <property type="entry name" value="HYDROGENASE MATURATION FACTOR HYPD"/>
    <property type="match status" value="1"/>
</dbReference>
<dbReference type="Pfam" id="PF01924">
    <property type="entry name" value="HypD"/>
    <property type="match status" value="1"/>
</dbReference>
<dbReference type="Proteomes" id="UP001432075">
    <property type="component" value="Chromosome"/>
</dbReference>
<comment type="similarity">
    <text evidence="1">Belongs to the HypD family.</text>
</comment>
<dbReference type="InterPro" id="IPR042243">
    <property type="entry name" value="HypD_1"/>
</dbReference>
<dbReference type="Gene3D" id="3.40.50.11740">
    <property type="entry name" value="HypD, alpha/beta domain 2"/>
    <property type="match status" value="2"/>
</dbReference>
<dbReference type="RefSeq" id="WP_008742968.1">
    <property type="nucleotide sequence ID" value="NZ_CP108057.1"/>
</dbReference>
<proteinExistence type="inferred from homology"/>
<dbReference type="NCBIfam" id="TIGR00075">
    <property type="entry name" value="hypD"/>
    <property type="match status" value="1"/>
</dbReference>
<dbReference type="Gene3D" id="6.10.20.100">
    <property type="match status" value="1"/>
</dbReference>
<dbReference type="EMBL" id="CP108057">
    <property type="protein sequence ID" value="WUO50165.1"/>
    <property type="molecule type" value="Genomic_DNA"/>
</dbReference>
<keyword evidence="5" id="KW-1185">Reference proteome</keyword>
<evidence type="ECO:0000313" key="5">
    <source>
        <dbReference type="Proteomes" id="UP001432075"/>
    </source>
</evidence>
<name>A0ABZ1RVM4_9ACTN</name>
<dbReference type="InterPro" id="IPR002780">
    <property type="entry name" value="Hyd_form_HypD"/>
</dbReference>
<reference evidence="4" key="1">
    <citation type="submission" date="2022-10" db="EMBL/GenBank/DDBJ databases">
        <title>The complete genomes of actinobacterial strains from the NBC collection.</title>
        <authorList>
            <person name="Joergensen T.S."/>
            <person name="Alvarez Arevalo M."/>
            <person name="Sterndorff E.B."/>
            <person name="Faurdal D."/>
            <person name="Vuksanovic O."/>
            <person name="Mourched A.-S."/>
            <person name="Charusanti P."/>
            <person name="Shaw S."/>
            <person name="Blin K."/>
            <person name="Weber T."/>
        </authorList>
    </citation>
    <scope>NUCLEOTIDE SEQUENCE</scope>
    <source>
        <strain evidence="4">NBC_00283</strain>
    </source>
</reference>
<evidence type="ECO:0000313" key="4">
    <source>
        <dbReference type="EMBL" id="WUO50165.1"/>
    </source>
</evidence>
<evidence type="ECO:0000256" key="2">
    <source>
        <dbReference type="ARBA" id="ARBA00022723"/>
    </source>
</evidence>
<dbReference type="InterPro" id="IPR042244">
    <property type="entry name" value="HypD_2_sf"/>
</dbReference>
<organism evidence="4 5">
    <name type="scientific">Streptomyces goshikiensis</name>
    <dbReference type="NCBI Taxonomy" id="1942"/>
    <lineage>
        <taxon>Bacteria</taxon>
        <taxon>Bacillati</taxon>
        <taxon>Actinomycetota</taxon>
        <taxon>Actinomycetes</taxon>
        <taxon>Kitasatosporales</taxon>
        <taxon>Streptomycetaceae</taxon>
        <taxon>Streptomyces</taxon>
    </lineage>
</organism>
<keyword evidence="2" id="KW-0479">Metal-binding</keyword>
<dbReference type="PIRSF" id="PIRSF005622">
    <property type="entry name" value="Hydrgn_mat_hypD"/>
    <property type="match status" value="1"/>
</dbReference>
<sequence length="390" mass="42763">MKYIEEFQDPELARRLLDDIHATVTRPWALMEVCGGQTHTIIRHGIDQLLPEQIELIHGPGCPVCVTPLEVIDKALEIASRPEVIFCSFGDMLRVPGSGRDLFRVRSEGGDVRVVYSPLDALRIARQNPDREVVFFGIGFETTAPPNAMTVYQAKKLGIPNFSLLVSHVRVPPAIEAIMTSPSCRVQGFLAAGHVCSVMGMGEYPELAARHRVPIVVTGFEPLDILEGVRRAVLQLERGEHTVDNAYARAVRPEGNPAALAMLEDVFEVTDRAWRGIGVIPRSGWRLSARYRDFDAEHRFSVTDIATLEPAECRSGEVLQGLIKPHECEAFGTTCTPRNPLGATMVSSEGACAAYYLYRRLDIAAARKPETGTAAETAPETAPLEASPVV</sequence>
<evidence type="ECO:0000256" key="3">
    <source>
        <dbReference type="ARBA" id="ARBA00023004"/>
    </source>
</evidence>
<dbReference type="PANTHER" id="PTHR30149">
    <property type="entry name" value="HYDROGENASE PROTEIN ASSEMBLY PROTEIN HYPD"/>
    <property type="match status" value="1"/>
</dbReference>
<accession>A0ABZ1RVM4</accession>
<evidence type="ECO:0000256" key="1">
    <source>
        <dbReference type="ARBA" id="ARBA00007888"/>
    </source>
</evidence>
<protein>
    <submittedName>
        <fullName evidence="4">Hydrogenase formation protein HypD</fullName>
    </submittedName>
</protein>